<evidence type="ECO:0000256" key="1">
    <source>
        <dbReference type="SAM" id="Coils"/>
    </source>
</evidence>
<dbReference type="STRING" id="1390249.BHU72_00515"/>
<sequence>MEITSHIASNVRTSDPKSDLRSGQVVSATVKERISDSEAVLSIRGQEVKATFEGKIPEGDRLLVEVKNAEGNQIVVKAMDGQQAQSLTKLTAESELQAIAQKFGEKLTPELRQAMRMVIDSGMPLSKELIQEIKNFIHTKIDTSTVENAKYADRMNQLENKLETLQAALAKNINISQVHLQAVHEALHGSGLTEAIKNLQLQISNNQGSIAQQGTYLNHELIQTLGNISAKDFLVSVVTQKMAEVGNEFKDLRKELTKNLDNLSRLVEQGARNSSQLAMRIIEPTIQMLDKALLKSDMFLFTDMKTEKVMMKASSDLAAAKSLLANGDREGAFKLIQQVQSQISSLNWKPSADRVQRFVMEGQNQIDFLKQPVEKQLSQVSNQFALQVNKESITSREVFEFMRSVGLNYEADSAQKLVSNTAQSVPQGLAQGMIGLQSNGINQTAQQAQQNVLSQQQNQASAANKIIGEIQELLQKPAIAKAIHTAVQQLNLQQNTQANQTIQINQTNQEVSNNPSRIIGESSLGQQQIQAANNTTVNLQSTVEAMKQLLSKIDLAVRQNLDTQPLLQEFQKTFIGDGKQPGVPQEIAQRFELLKEAFQRKDGNFSPAMLAQMQEEQMGKHRQNLKSMLVEMLKNGEMLKGSAQQSAEQTLSNLTGQQLLSKVDSQSNAQSMFFHLPVMLKEQIENIKVFVNGKSNSEKIDWENCSLYFLLETKKLGDTGVHISVVNRNLSLTVKNDNPMMKKLFDPMMDRFTQKLDEIGFRVKGMKFAPLTEPVLSQKSLANDKKLDKETKQNNGFAASYNQQKGFDFKI</sequence>
<dbReference type="EMBL" id="MJAT01000001">
    <property type="protein sequence ID" value="OEH86788.1"/>
    <property type="molecule type" value="Genomic_DNA"/>
</dbReference>
<feature type="region of interest" description="Disordered" evidence="2">
    <location>
        <begin position="1"/>
        <end position="23"/>
    </location>
</feature>
<reference evidence="3 4" key="1">
    <citation type="submission" date="2016-09" db="EMBL/GenBank/DDBJ databases">
        <title>Desulfuribacillus arsenicus sp. nov., an obligately anaerobic, dissimilatory arsenic- and antimonate-reducing bacterium isolated from anoxic sediments.</title>
        <authorList>
            <person name="Abin C.A."/>
            <person name="Hollibaugh J.T."/>
        </authorList>
    </citation>
    <scope>NUCLEOTIDE SEQUENCE [LARGE SCALE GENOMIC DNA]</scope>
    <source>
        <strain evidence="3 4">MLFW-2</strain>
    </source>
</reference>
<evidence type="ECO:0008006" key="5">
    <source>
        <dbReference type="Google" id="ProtNLM"/>
    </source>
</evidence>
<feature type="coiled-coil region" evidence="1">
    <location>
        <begin position="141"/>
        <end position="175"/>
    </location>
</feature>
<evidence type="ECO:0000313" key="3">
    <source>
        <dbReference type="EMBL" id="OEH86788.1"/>
    </source>
</evidence>
<evidence type="ECO:0000256" key="2">
    <source>
        <dbReference type="SAM" id="MobiDB-lite"/>
    </source>
</evidence>
<comment type="caution">
    <text evidence="3">The sequence shown here is derived from an EMBL/GenBank/DDBJ whole genome shotgun (WGS) entry which is preliminary data.</text>
</comment>
<gene>
    <name evidence="3" type="ORF">BHU72_00515</name>
</gene>
<proteinExistence type="predicted"/>
<protein>
    <recommendedName>
        <fullName evidence="5">Flagellar hook-length control protein-like C-terminal domain-containing protein</fullName>
    </recommendedName>
</protein>
<keyword evidence="1" id="KW-0175">Coiled coil</keyword>
<dbReference type="OrthoDB" id="2351076at2"/>
<feature type="compositionally biased region" description="Polar residues" evidence="2">
    <location>
        <begin position="1"/>
        <end position="13"/>
    </location>
</feature>
<dbReference type="Proteomes" id="UP000095255">
    <property type="component" value="Unassembled WGS sequence"/>
</dbReference>
<accession>A0A1E5L9Q3</accession>
<dbReference type="AlphaFoldDB" id="A0A1E5L9Q3"/>
<name>A0A1E5L9Q3_9FIRM</name>
<evidence type="ECO:0000313" key="4">
    <source>
        <dbReference type="Proteomes" id="UP000095255"/>
    </source>
</evidence>
<organism evidence="3 4">
    <name type="scientific">Desulfuribacillus stibiiarsenatis</name>
    <dbReference type="NCBI Taxonomy" id="1390249"/>
    <lineage>
        <taxon>Bacteria</taxon>
        <taxon>Bacillati</taxon>
        <taxon>Bacillota</taxon>
        <taxon>Desulfuribacillia</taxon>
        <taxon>Desulfuribacillales</taxon>
        <taxon>Desulfuribacillaceae</taxon>
        <taxon>Desulfuribacillus</taxon>
    </lineage>
</organism>
<keyword evidence="4" id="KW-1185">Reference proteome</keyword>
<dbReference type="RefSeq" id="WP_069700666.1">
    <property type="nucleotide sequence ID" value="NZ_MJAT01000001.1"/>
</dbReference>